<dbReference type="InterPro" id="IPR013968">
    <property type="entry name" value="PKS_KR"/>
</dbReference>
<dbReference type="Gene3D" id="3.40.50.12780">
    <property type="entry name" value="N-terminal domain of ligase-like"/>
    <property type="match status" value="1"/>
</dbReference>
<evidence type="ECO:0000256" key="2">
    <source>
        <dbReference type="ARBA" id="ARBA00022553"/>
    </source>
</evidence>
<dbReference type="PROSITE" id="PS50075">
    <property type="entry name" value="CARRIER"/>
    <property type="match status" value="1"/>
</dbReference>
<dbReference type="Pfam" id="PF23024">
    <property type="entry name" value="AMP-dom_DIP2-like"/>
    <property type="match status" value="1"/>
</dbReference>
<dbReference type="InterPro" id="IPR000873">
    <property type="entry name" value="AMP-dep_synth/lig_dom"/>
</dbReference>
<dbReference type="SMART" id="SM00822">
    <property type="entry name" value="PKS_KR"/>
    <property type="match status" value="1"/>
</dbReference>
<dbReference type="InterPro" id="IPR036291">
    <property type="entry name" value="NAD(P)-bd_dom_sf"/>
</dbReference>
<dbReference type="SUPFAM" id="SSF56801">
    <property type="entry name" value="Acetyl-CoA synthetase-like"/>
    <property type="match status" value="2"/>
</dbReference>
<dbReference type="Proteomes" id="UP000316208">
    <property type="component" value="Unassembled WGS sequence"/>
</dbReference>
<dbReference type="InterPro" id="IPR009081">
    <property type="entry name" value="PP-bd_ACP"/>
</dbReference>
<evidence type="ECO:0000313" key="5">
    <source>
        <dbReference type="Proteomes" id="UP000316208"/>
    </source>
</evidence>
<dbReference type="EMBL" id="SADY01000003">
    <property type="protein sequence ID" value="TQR45259.1"/>
    <property type="molecule type" value="Genomic_DNA"/>
</dbReference>
<dbReference type="Gene3D" id="3.30.300.30">
    <property type="match status" value="1"/>
</dbReference>
<accession>A0ABY3AR43</accession>
<protein>
    <submittedName>
        <fullName evidence="4">SDR family NAD(P)-dependent oxidoreductase</fullName>
    </submittedName>
</protein>
<dbReference type="SUPFAM" id="SSF51735">
    <property type="entry name" value="NAD(P)-binding Rossmann-fold domains"/>
    <property type="match status" value="3"/>
</dbReference>
<dbReference type="NCBIfam" id="TIGR01746">
    <property type="entry name" value="Thioester-redct"/>
    <property type="match status" value="1"/>
</dbReference>
<dbReference type="InterPro" id="IPR045851">
    <property type="entry name" value="AMP-bd_C_sf"/>
</dbReference>
<dbReference type="PANTHER" id="PTHR44845:SF6">
    <property type="entry name" value="BETA-ALANINE-ACTIVATING ENZYME"/>
    <property type="match status" value="1"/>
</dbReference>
<dbReference type="CDD" id="cd05235">
    <property type="entry name" value="SDR_e1"/>
    <property type="match status" value="1"/>
</dbReference>
<dbReference type="SUPFAM" id="SSF47336">
    <property type="entry name" value="ACP-like"/>
    <property type="match status" value="1"/>
</dbReference>
<dbReference type="InterPro" id="IPR042099">
    <property type="entry name" value="ANL_N_sf"/>
</dbReference>
<sequence>MIPIHTCKTDSITDVRFAELIGKFECLLQDEEIALAHKVIAVKIEDGIHFMAACCAVFQQQGTVLPLDSVHTPAAPIDVLLTDDACDAERFSIPNVVIADVRAITGRHVTSDSRQIGDIMLSDYVSTTLIPKAKMNNWVSFHQDIWKTDCSNTLFFYENNKDFFSFIWTLPICMRGNLSIAHIEADIDLKDITTVFMPLAEVDKMLEKRNHHHKTLITYGNELVDYASRKETFADRSIQWLNYYGFPYVTWLSAAKPFIVNGKRSLHHEIKPIKNIQVRVINEGGQFQPCHSIGSLAESIDGSTAAATPFLGVMEPDGTIISIGCAWPIMYKNRAYVHAAIIEKELNAIEFIQDFHIDSAHIYYVVNSDKSAYELDALLRASLPVELLGWDYTEVPYLPRDGRGHVNKAKLTKMNGIPYSKLIAVRSEIHELGIDNAIQLAYQNAEPCLVLPFRKRDNDSVEPHDEQGSPCSPVDAYIHAGTLDYKKQHTANLTELLAKRAAGTQQIVYIELEGRLSQSYRELYEEARRLAGGLRAMGVRENDKVILQLSSNRDYLETFWACIWIGAVVAPLAVLDDYGAENVNTQKLKDIYGLLEDPFIVSAPELVEPITRMSGGAGRSPMKMIDFASIPRDADKCEPYEWDMEEPCMLMFTSGSTGVPKGVMLSQRNIFARTLAEIEMYGFDDIDVDLNWMTLTHAAGLVWTHIRDMYLDMLQIQVKSELILRNPLLWISLMSEYQATITWAPNFAYSLVNNELEDGKDYGWDLSRLKSIFATAEANVSKTLRKFVSRLQKYHLPEDAVKPAFGMTETTSVMIYNNHFALSSTSDDDKFVPIGTPAPGHEFRVVNDTGELVKEGVVGHIEGRGEAVTQGYFNNDKANEEAFTIDGFFRTGDLGYILDNHIVLTGRAKDVIIINGLNYYVQDIETAVDELEDVHASFTVATSVTNKEGQEEILIIFSPKDESVLQNVPALRELVANIKKEVRAKCTVNPTYVVPVSNQKSIRTELGKKQRNKYRKAFWNGEYLPILQQIEGSSEQERYIVEEHWQRKERTGARTLNTSETIAVLANQVEFAIRLFEHSGLNVNIYREQEIPDIAERLIIDLSALEYSEEDPIKFACSMLAHLAGLSKRTGNLKLIIPSTHALIRNGDTSFSRPNSLLRGFVKSFNMEHYDKSCRLIDFDIFDPAAFIEEVRSASKEEEVSYRAGQRYTSILKSVKKTDCSASLIPSGSVMLLLGGLGGIGRVLAKHLVDNFNAKLILFGSSELGPEKQLILEELYSKSTNVLYRPVDIENEDEMESVLLECEQIFGQKTSFFMNLAGKISVSEKGESHWSAMESHRIEQETSFSIREVLTSKVTSSLAIEKLRESRPNAVFIMFGSVNGYFGGTSLSAYSAANSFQDMYCRHLNNCGKETFCISWSAWADIGMSKDLPEGIRRASSTSGFFSIPSEDNLRYFEYILNHHIHNAMVGIDRNAKKNHSLLHDKYEPKLMVYYTGDQLEKVKRIIGTRNGGALPVQYSKVDEIPRSSPHLQDIQYHVLQHAAASSAGIKEEQGLLSEDSIRMMEIWKDVLKLSSVGIHDDFFDLGGNSILISRMLFSILDQFGAVVSFQDVINNSTIEKLIKLIYRSDEPVVEQESHHAVELEEMLRRDAELQFPIEAYLQAAKRGSENKNLLLTGGTGFLGAYLLTQLLKTTTCHIYCLVRAKSQADAEERVRNNLNTYGLQDEFIAERVTCLKGDITSLHLGWTEKEYIHLSETIDVIMHAAADVHFVSPYEKLRDINVEGTRKVIRFACHKKVKPLHYISSYTVYDSLPYHQDVIANERTKPELKAVAHLNGYTLTKIVADRLVGHANEKGLPCSIYRIGTVTGDTQHGRCQVKDFFWLLISASLKLKKMPRVDKIGFRLVPADTLSAAIIDLAQRPCRQEEQVYNLAYDKIGVPQILAWLQQIEPDLQTTAYDRWLAELIEYASRHKDMALLSILGAFPAAQQLEDVSVIQVNSEFTSNLLKARNVDSVGMTFGTFRKTYDYLNEIGFFS</sequence>
<feature type="domain" description="Carrier" evidence="3">
    <location>
        <begin position="1551"/>
        <end position="1626"/>
    </location>
</feature>
<dbReference type="PROSITE" id="PS00455">
    <property type="entry name" value="AMP_BINDING"/>
    <property type="match status" value="1"/>
</dbReference>
<keyword evidence="2" id="KW-0597">Phosphoprotein</keyword>
<evidence type="ECO:0000256" key="1">
    <source>
        <dbReference type="ARBA" id="ARBA00022450"/>
    </source>
</evidence>
<evidence type="ECO:0000313" key="4">
    <source>
        <dbReference type="EMBL" id="TQR45259.1"/>
    </source>
</evidence>
<dbReference type="InterPro" id="IPR013120">
    <property type="entry name" value="FAR_NAD-bd"/>
</dbReference>
<dbReference type="Pfam" id="PF07993">
    <property type="entry name" value="NAD_binding_4"/>
    <property type="match status" value="1"/>
</dbReference>
<dbReference type="Pfam" id="PF00501">
    <property type="entry name" value="AMP-binding"/>
    <property type="match status" value="1"/>
</dbReference>
<reference evidence="4 5" key="1">
    <citation type="submission" date="2018-03" db="EMBL/GenBank/DDBJ databases">
        <title>Aerobic endospore-forming bacteria genome sequencing and assembly.</title>
        <authorList>
            <person name="Cavalcante D.A."/>
            <person name="Driks A."/>
            <person name="Putonti C."/>
            <person name="De-Souza M.T."/>
        </authorList>
    </citation>
    <scope>NUCLEOTIDE SEQUENCE [LARGE SCALE GENOMIC DNA]</scope>
    <source>
        <strain evidence="4 5">SDF0028</strain>
    </source>
</reference>
<name>A0ABY3AR43_PAEPP</name>
<dbReference type="InterPro" id="IPR057326">
    <property type="entry name" value="KR_dom"/>
</dbReference>
<dbReference type="InterPro" id="IPR036736">
    <property type="entry name" value="ACP-like_sf"/>
</dbReference>
<dbReference type="PANTHER" id="PTHR44845">
    <property type="entry name" value="CARRIER DOMAIN-CONTAINING PROTEIN"/>
    <property type="match status" value="1"/>
</dbReference>
<dbReference type="Pfam" id="PF08659">
    <property type="entry name" value="KR"/>
    <property type="match status" value="1"/>
</dbReference>
<keyword evidence="1" id="KW-0596">Phosphopantetheine</keyword>
<comment type="caution">
    <text evidence="4">The sequence shown here is derived from an EMBL/GenBank/DDBJ whole genome shotgun (WGS) entry which is preliminary data.</text>
</comment>
<organism evidence="4 5">
    <name type="scientific">Paenibacillus popilliae</name>
    <name type="common">Bacillus popilliae</name>
    <dbReference type="NCBI Taxonomy" id="78057"/>
    <lineage>
        <taxon>Bacteria</taxon>
        <taxon>Bacillati</taxon>
        <taxon>Bacillota</taxon>
        <taxon>Bacilli</taxon>
        <taxon>Bacillales</taxon>
        <taxon>Paenibacillaceae</taxon>
        <taxon>Paenibacillus</taxon>
    </lineage>
</organism>
<dbReference type="Gene3D" id="1.10.1200.10">
    <property type="entry name" value="ACP-like"/>
    <property type="match status" value="1"/>
</dbReference>
<keyword evidence="5" id="KW-1185">Reference proteome</keyword>
<dbReference type="InterPro" id="IPR025110">
    <property type="entry name" value="AMP-bd_C"/>
</dbReference>
<dbReference type="Pfam" id="PF00550">
    <property type="entry name" value="PP-binding"/>
    <property type="match status" value="1"/>
</dbReference>
<dbReference type="InterPro" id="IPR020845">
    <property type="entry name" value="AMP-binding_CS"/>
</dbReference>
<evidence type="ECO:0000259" key="3">
    <source>
        <dbReference type="PROSITE" id="PS50075"/>
    </source>
</evidence>
<proteinExistence type="predicted"/>
<gene>
    <name evidence="4" type="ORF">C7Y44_13415</name>
</gene>
<dbReference type="InterPro" id="IPR010080">
    <property type="entry name" value="Thioester_reductase-like_dom"/>
</dbReference>
<dbReference type="RefSeq" id="WP_142544266.1">
    <property type="nucleotide sequence ID" value="NZ_SADY01000003.1"/>
</dbReference>
<dbReference type="Gene3D" id="3.40.50.720">
    <property type="entry name" value="NAD(P)-binding Rossmann-like Domain"/>
    <property type="match status" value="2"/>
</dbReference>